<keyword evidence="1" id="KW-1133">Transmembrane helix</keyword>
<evidence type="ECO:0008006" key="4">
    <source>
        <dbReference type="Google" id="ProtNLM"/>
    </source>
</evidence>
<keyword evidence="1" id="KW-0812">Transmembrane</keyword>
<dbReference type="PANTHER" id="PTHR11319:SF35">
    <property type="entry name" value="OUTER MEMBRANE PROTEIN PMPC-RELATED"/>
    <property type="match status" value="1"/>
</dbReference>
<feature type="transmembrane region" description="Helical" evidence="1">
    <location>
        <begin position="457"/>
        <end position="479"/>
    </location>
</feature>
<feature type="transmembrane region" description="Helical" evidence="1">
    <location>
        <begin position="306"/>
        <end position="327"/>
    </location>
</feature>
<dbReference type="Proteomes" id="UP000664859">
    <property type="component" value="Unassembled WGS sequence"/>
</dbReference>
<reference evidence="2" key="1">
    <citation type="submission" date="2021-02" db="EMBL/GenBank/DDBJ databases">
        <title>First Annotated Genome of the Yellow-green Alga Tribonema minus.</title>
        <authorList>
            <person name="Mahan K.M."/>
        </authorList>
    </citation>
    <scope>NUCLEOTIDE SEQUENCE</scope>
    <source>
        <strain evidence="2">UTEX B ZZ1240</strain>
    </source>
</reference>
<name>A0A836CIF1_9STRA</name>
<evidence type="ECO:0000256" key="1">
    <source>
        <dbReference type="SAM" id="Phobius"/>
    </source>
</evidence>
<comment type="caution">
    <text evidence="2">The sequence shown here is derived from an EMBL/GenBank/DDBJ whole genome shotgun (WGS) entry which is preliminary data.</text>
</comment>
<feature type="transmembrane region" description="Helical" evidence="1">
    <location>
        <begin position="278"/>
        <end position="299"/>
    </location>
</feature>
<keyword evidence="1" id="KW-0472">Membrane</keyword>
<proteinExistence type="predicted"/>
<feature type="transmembrane region" description="Helical" evidence="1">
    <location>
        <begin position="568"/>
        <end position="586"/>
    </location>
</feature>
<dbReference type="AlphaFoldDB" id="A0A836CIF1"/>
<sequence>MPTAVAAGPMTHDEQAYDTGGAMFVDAIVAGNISNCNFVDNHGPTGGAVSLARTADRRLVMAGSSFVGNSADAGAGGAIVQEGRVRLLSVQVDDDVIFQANAAQCCYAGGNMTGIHGLCMDASTGYGTGWQCCYAQQYLGTDSNGNATCITCNSDLDCTTVGTTVLTLPLAAGHWRESPDQEKIRECWHPHACNGTVALSAAAVPWSADMYCADGYQGPYCAVCAEHYAALPGYQCVRCSETATATAYTMLALAAMVLATLVWVLISTAITSNNGVDGVATAGAAMSALQLAHFLHLLVRQLRTPIIVWQILTQYVSITGLALPLQYLDFLRGIDFLTFDLRWLTSPGCAMNVNFYERLLLSTVVPLIVCGIIFIPRGCLRYRTRAGRTFNGAQLRTLVEKDLNTLLVFTFLIFSGVSLTVLQTFSCDDFPLIGKSYLRADYSIQCNTPKHTAYQVYAGVMVLVYPLGIPALFAWVLIYSFGWRRDEARSAAADQFSRSATFLWAPYTAHAHYWECIECLHRLMLAGMLVFIPPDTAALGAVACLFAFVMAVVYEQVTPHQETREKRLYTLGYSIVFVSMFTSQLMQYKHVGDTSEQVIGGLLIALNVLLLTMALAQVALAYSGSDAGGLFRQTASHAVLLACCCHWQAKQHTDLKTEHNGVEH</sequence>
<evidence type="ECO:0000313" key="2">
    <source>
        <dbReference type="EMBL" id="KAG5187182.1"/>
    </source>
</evidence>
<organism evidence="2 3">
    <name type="scientific">Tribonema minus</name>
    <dbReference type="NCBI Taxonomy" id="303371"/>
    <lineage>
        <taxon>Eukaryota</taxon>
        <taxon>Sar</taxon>
        <taxon>Stramenopiles</taxon>
        <taxon>Ochrophyta</taxon>
        <taxon>PX clade</taxon>
        <taxon>Xanthophyceae</taxon>
        <taxon>Tribonematales</taxon>
        <taxon>Tribonemataceae</taxon>
        <taxon>Tribonema</taxon>
    </lineage>
</organism>
<protein>
    <recommendedName>
        <fullName evidence="4">TRP C-terminal domain-containing protein</fullName>
    </recommendedName>
</protein>
<feature type="transmembrane region" description="Helical" evidence="1">
    <location>
        <begin position="360"/>
        <end position="382"/>
    </location>
</feature>
<dbReference type="PANTHER" id="PTHR11319">
    <property type="entry name" value="G PROTEIN-COUPLED RECEPTOR-RELATED"/>
    <property type="match status" value="1"/>
</dbReference>
<gene>
    <name evidence="2" type="ORF">JKP88DRAFT_254102</name>
</gene>
<dbReference type="EMBL" id="JAFCMP010000092">
    <property type="protein sequence ID" value="KAG5187182.1"/>
    <property type="molecule type" value="Genomic_DNA"/>
</dbReference>
<feature type="transmembrane region" description="Helical" evidence="1">
    <location>
        <begin position="403"/>
        <end position="422"/>
    </location>
</feature>
<accession>A0A836CIF1</accession>
<feature type="transmembrane region" description="Helical" evidence="1">
    <location>
        <begin position="538"/>
        <end position="556"/>
    </location>
</feature>
<feature type="transmembrane region" description="Helical" evidence="1">
    <location>
        <begin position="247"/>
        <end position="266"/>
    </location>
</feature>
<feature type="transmembrane region" description="Helical" evidence="1">
    <location>
        <begin position="598"/>
        <end position="622"/>
    </location>
</feature>
<evidence type="ECO:0000313" key="3">
    <source>
        <dbReference type="Proteomes" id="UP000664859"/>
    </source>
</evidence>
<keyword evidence="3" id="KW-1185">Reference proteome</keyword>
<dbReference type="OrthoDB" id="205258at2759"/>